<dbReference type="FunFam" id="1.20.1250.20:FF:000055">
    <property type="entry name" value="Facilitated trehalose transporter Tret1-2 homolog"/>
    <property type="match status" value="1"/>
</dbReference>
<dbReference type="InterPro" id="IPR005828">
    <property type="entry name" value="MFS_sugar_transport-like"/>
</dbReference>
<evidence type="ECO:0000313" key="11">
    <source>
        <dbReference type="Proteomes" id="UP000594454"/>
    </source>
</evidence>
<evidence type="ECO:0000256" key="3">
    <source>
        <dbReference type="ARBA" id="ARBA00022692"/>
    </source>
</evidence>
<dbReference type="InterPro" id="IPR020846">
    <property type="entry name" value="MFS_dom"/>
</dbReference>
<feature type="transmembrane region" description="Helical" evidence="8">
    <location>
        <begin position="324"/>
        <end position="345"/>
    </location>
</feature>
<keyword evidence="11" id="KW-1185">Reference proteome</keyword>
<evidence type="ECO:0000256" key="2">
    <source>
        <dbReference type="ARBA" id="ARBA00022475"/>
    </source>
</evidence>
<keyword evidence="6" id="KW-0325">Glycoprotein</keyword>
<dbReference type="Proteomes" id="UP000594454">
    <property type="component" value="Chromosome 4"/>
</dbReference>
<keyword evidence="2" id="KW-1003">Cell membrane</keyword>
<sequence>MAITVNAPSVFPQVLAAALASLSAFMGGAAYGWSSPVGVKLTSNQTETPLGTSISPESDEYAWISSLMIAGVLLSPLLTTHLPDRIGRKWTLLFSSIFFLVADILFIFAYEVWIMYIGRILQGCGAGFIITTLPLYLGEITTDNTRGPLGTFFSLFLTGGILFSYAVGAYTSYYVLQYACLALPIIFTGTFVFMPESPFYLIAKGRKDDAIKSLQFFRRQPADKFEEDIKVMQELHEEAAQRKTSIWAIIKNKGNLKAFLICWGLISFQQLTGLQAVLFNTQIILEKANAGVDSGLGAVITGSFQLVISIFTPLITDNFKRKTILLYSTAIATLGLLSLGTFFYLDATNVDTSSISWLPLVSLIVFMTFTTIGFTPIPFVIIGEIFSEDIKFIASAVLAVNGAIITFILTRFYPAMETIGDYFPFWLFAGLSVLACVFVCTVVFETKGLSLKEIQDKLNGR</sequence>
<name>A0A7R8YX90_HERIL</name>
<evidence type="ECO:0000256" key="8">
    <source>
        <dbReference type="SAM" id="Phobius"/>
    </source>
</evidence>
<gene>
    <name evidence="10" type="ORF">HERILL_LOCUS11755</name>
</gene>
<feature type="transmembrane region" description="Helical" evidence="8">
    <location>
        <begin position="173"/>
        <end position="194"/>
    </location>
</feature>
<evidence type="ECO:0000313" key="10">
    <source>
        <dbReference type="EMBL" id="CAD7089183.1"/>
    </source>
</evidence>
<evidence type="ECO:0000256" key="5">
    <source>
        <dbReference type="ARBA" id="ARBA00023136"/>
    </source>
</evidence>
<dbReference type="SUPFAM" id="SSF103473">
    <property type="entry name" value="MFS general substrate transporter"/>
    <property type="match status" value="1"/>
</dbReference>
<dbReference type="GO" id="GO:0022857">
    <property type="term" value="F:transmembrane transporter activity"/>
    <property type="evidence" value="ECO:0007669"/>
    <property type="project" value="InterPro"/>
</dbReference>
<feature type="transmembrane region" description="Helical" evidence="8">
    <location>
        <begin position="90"/>
        <end position="110"/>
    </location>
</feature>
<comment type="similarity">
    <text evidence="7">Belongs to the major facilitator superfamily. Sugar transporter (TC 2.A.1.1) family. Trehalose transporter subfamily.</text>
</comment>
<dbReference type="Pfam" id="PF00083">
    <property type="entry name" value="Sugar_tr"/>
    <property type="match status" value="1"/>
</dbReference>
<feature type="transmembrane region" description="Helical" evidence="8">
    <location>
        <begin position="149"/>
        <end position="167"/>
    </location>
</feature>
<feature type="transmembrane region" description="Helical" evidence="8">
    <location>
        <begin position="392"/>
        <end position="413"/>
    </location>
</feature>
<evidence type="ECO:0000256" key="1">
    <source>
        <dbReference type="ARBA" id="ARBA00004651"/>
    </source>
</evidence>
<dbReference type="PANTHER" id="PTHR48021">
    <property type="match status" value="1"/>
</dbReference>
<feature type="transmembrane region" description="Helical" evidence="8">
    <location>
        <begin position="357"/>
        <end position="380"/>
    </location>
</feature>
<proteinExistence type="inferred from homology"/>
<feature type="transmembrane region" description="Helical" evidence="8">
    <location>
        <begin position="258"/>
        <end position="278"/>
    </location>
</feature>
<dbReference type="OrthoDB" id="4142200at2759"/>
<comment type="subcellular location">
    <subcellularLocation>
        <location evidence="1">Cell membrane</location>
        <topology evidence="1">Multi-pass membrane protein</topology>
    </subcellularLocation>
</comment>
<organism evidence="10 11">
    <name type="scientific">Hermetia illucens</name>
    <name type="common">Black soldier fly</name>
    <dbReference type="NCBI Taxonomy" id="343691"/>
    <lineage>
        <taxon>Eukaryota</taxon>
        <taxon>Metazoa</taxon>
        <taxon>Ecdysozoa</taxon>
        <taxon>Arthropoda</taxon>
        <taxon>Hexapoda</taxon>
        <taxon>Insecta</taxon>
        <taxon>Pterygota</taxon>
        <taxon>Neoptera</taxon>
        <taxon>Endopterygota</taxon>
        <taxon>Diptera</taxon>
        <taxon>Brachycera</taxon>
        <taxon>Stratiomyomorpha</taxon>
        <taxon>Stratiomyidae</taxon>
        <taxon>Hermetiinae</taxon>
        <taxon>Hermetia</taxon>
    </lineage>
</organism>
<feature type="transmembrane region" description="Helical" evidence="8">
    <location>
        <begin position="290"/>
        <end position="312"/>
    </location>
</feature>
<keyword evidence="3 8" id="KW-0812">Transmembrane</keyword>
<evidence type="ECO:0000259" key="9">
    <source>
        <dbReference type="PROSITE" id="PS50850"/>
    </source>
</evidence>
<feature type="transmembrane region" description="Helical" evidence="8">
    <location>
        <begin position="425"/>
        <end position="444"/>
    </location>
</feature>
<protein>
    <recommendedName>
        <fullName evidence="9">Major facilitator superfamily (MFS) profile domain-containing protein</fullName>
    </recommendedName>
</protein>
<dbReference type="GO" id="GO:0005886">
    <property type="term" value="C:plasma membrane"/>
    <property type="evidence" value="ECO:0007669"/>
    <property type="project" value="UniProtKB-SubCell"/>
</dbReference>
<keyword evidence="5 8" id="KW-0472">Membrane</keyword>
<evidence type="ECO:0000256" key="6">
    <source>
        <dbReference type="ARBA" id="ARBA00023180"/>
    </source>
</evidence>
<keyword evidence="4 8" id="KW-1133">Transmembrane helix</keyword>
<dbReference type="PROSITE" id="PS50850">
    <property type="entry name" value="MFS"/>
    <property type="match status" value="1"/>
</dbReference>
<dbReference type="PANTHER" id="PTHR48021:SF47">
    <property type="entry name" value="GH17672P"/>
    <property type="match status" value="1"/>
</dbReference>
<evidence type="ECO:0000256" key="7">
    <source>
        <dbReference type="ARBA" id="ARBA00024348"/>
    </source>
</evidence>
<dbReference type="OMA" id="CGIQAFT"/>
<dbReference type="InParanoid" id="A0A7R8YX90"/>
<dbReference type="EMBL" id="LR899012">
    <property type="protein sequence ID" value="CAD7089183.1"/>
    <property type="molecule type" value="Genomic_DNA"/>
</dbReference>
<evidence type="ECO:0000256" key="4">
    <source>
        <dbReference type="ARBA" id="ARBA00022989"/>
    </source>
</evidence>
<feature type="transmembrane region" description="Helical" evidence="8">
    <location>
        <begin position="61"/>
        <end position="78"/>
    </location>
</feature>
<dbReference type="Gene3D" id="1.20.1250.20">
    <property type="entry name" value="MFS general substrate transporter like domains"/>
    <property type="match status" value="1"/>
</dbReference>
<dbReference type="InterPro" id="IPR036259">
    <property type="entry name" value="MFS_trans_sf"/>
</dbReference>
<accession>A0A7R8YX90</accession>
<dbReference type="InterPro" id="IPR050549">
    <property type="entry name" value="MFS_Trehalose_Transporter"/>
</dbReference>
<dbReference type="PRINTS" id="PR00171">
    <property type="entry name" value="SUGRTRNSPORT"/>
</dbReference>
<dbReference type="InterPro" id="IPR003663">
    <property type="entry name" value="Sugar/inositol_transpt"/>
</dbReference>
<feature type="domain" description="Major facilitator superfamily (MFS) profile" evidence="9">
    <location>
        <begin position="16"/>
        <end position="447"/>
    </location>
</feature>
<dbReference type="AlphaFoldDB" id="A0A7R8YX90"/>
<reference evidence="10 11" key="1">
    <citation type="submission" date="2020-11" db="EMBL/GenBank/DDBJ databases">
        <authorList>
            <person name="Wallbank WR R."/>
            <person name="Pardo Diaz C."/>
            <person name="Kozak K."/>
            <person name="Martin S."/>
            <person name="Jiggins C."/>
            <person name="Moest M."/>
            <person name="Warren A I."/>
            <person name="Generalovic N T."/>
            <person name="Byers J.R.P. K."/>
            <person name="Montejo-Kovacevich G."/>
            <person name="Yen C E."/>
        </authorList>
    </citation>
    <scope>NUCLEOTIDE SEQUENCE [LARGE SCALE GENOMIC DNA]</scope>
</reference>
<feature type="transmembrane region" description="Helical" evidence="8">
    <location>
        <begin position="116"/>
        <end position="137"/>
    </location>
</feature>